<organism evidence="2 3">
    <name type="scientific">Ravibacter arvi</name>
    <dbReference type="NCBI Taxonomy" id="2051041"/>
    <lineage>
        <taxon>Bacteria</taxon>
        <taxon>Pseudomonadati</taxon>
        <taxon>Bacteroidota</taxon>
        <taxon>Cytophagia</taxon>
        <taxon>Cytophagales</taxon>
        <taxon>Spirosomataceae</taxon>
        <taxon>Ravibacter</taxon>
    </lineage>
</organism>
<name>A0ABP8LVE1_9BACT</name>
<evidence type="ECO:0000259" key="1">
    <source>
        <dbReference type="Pfam" id="PF02627"/>
    </source>
</evidence>
<proteinExistence type="predicted"/>
<dbReference type="Pfam" id="PF02627">
    <property type="entry name" value="CMD"/>
    <property type="match status" value="1"/>
</dbReference>
<dbReference type="EMBL" id="BAABEY010000015">
    <property type="protein sequence ID" value="GAA4436324.1"/>
    <property type="molecule type" value="Genomic_DNA"/>
</dbReference>
<dbReference type="Gene3D" id="1.20.1290.10">
    <property type="entry name" value="AhpD-like"/>
    <property type="match status" value="1"/>
</dbReference>
<dbReference type="SUPFAM" id="SSF69118">
    <property type="entry name" value="AhpD-like"/>
    <property type="match status" value="1"/>
</dbReference>
<comment type="caution">
    <text evidence="2">The sequence shown here is derived from an EMBL/GenBank/DDBJ whole genome shotgun (WGS) entry which is preliminary data.</text>
</comment>
<evidence type="ECO:0000313" key="2">
    <source>
        <dbReference type="EMBL" id="GAA4436324.1"/>
    </source>
</evidence>
<reference evidence="3" key="1">
    <citation type="journal article" date="2019" name="Int. J. Syst. Evol. Microbiol.">
        <title>The Global Catalogue of Microorganisms (GCM) 10K type strain sequencing project: providing services to taxonomists for standard genome sequencing and annotation.</title>
        <authorList>
            <consortium name="The Broad Institute Genomics Platform"/>
            <consortium name="The Broad Institute Genome Sequencing Center for Infectious Disease"/>
            <person name="Wu L."/>
            <person name="Ma J."/>
        </authorList>
    </citation>
    <scope>NUCLEOTIDE SEQUENCE [LARGE SCALE GENOMIC DNA]</scope>
    <source>
        <strain evidence="3">JCM 31920</strain>
    </source>
</reference>
<dbReference type="InterPro" id="IPR004675">
    <property type="entry name" value="AhpD_core"/>
</dbReference>
<dbReference type="InterPro" id="IPR003779">
    <property type="entry name" value="CMD-like"/>
</dbReference>
<dbReference type="PANTHER" id="PTHR34846">
    <property type="entry name" value="4-CARBOXYMUCONOLACTONE DECARBOXYLASE FAMILY PROTEIN (AFU_ORTHOLOGUE AFUA_6G11590)"/>
    <property type="match status" value="1"/>
</dbReference>
<dbReference type="RefSeq" id="WP_345027600.1">
    <property type="nucleotide sequence ID" value="NZ_BAABEY010000015.1"/>
</dbReference>
<evidence type="ECO:0000313" key="3">
    <source>
        <dbReference type="Proteomes" id="UP001501508"/>
    </source>
</evidence>
<dbReference type="PANTHER" id="PTHR34846:SF10">
    <property type="entry name" value="CYTOPLASMIC PROTEIN"/>
    <property type="match status" value="1"/>
</dbReference>
<dbReference type="NCBIfam" id="TIGR00778">
    <property type="entry name" value="ahpD_dom"/>
    <property type="match status" value="1"/>
</dbReference>
<dbReference type="InterPro" id="IPR029032">
    <property type="entry name" value="AhpD-like"/>
</dbReference>
<sequence length="145" mass="16467">MEKRLMLPKADPKAYEAMLGLEKYLAQSELDKKLLELIKNRASQINGCAYCINMHVRDALKNGETAQRLFLLNAWRETDLFTEKERAVLALTEAMTLIANQPVSDEVYEAAREHLTDREFAAVLMAVVTINGWNRIAITTQTPLD</sequence>
<feature type="domain" description="Carboxymuconolactone decarboxylase-like" evidence="1">
    <location>
        <begin position="12"/>
        <end position="93"/>
    </location>
</feature>
<accession>A0ABP8LVE1</accession>
<protein>
    <submittedName>
        <fullName evidence="2">Carboxymuconolactone decarboxylase family protein</fullName>
    </submittedName>
</protein>
<dbReference type="Proteomes" id="UP001501508">
    <property type="component" value="Unassembled WGS sequence"/>
</dbReference>
<keyword evidence="3" id="KW-1185">Reference proteome</keyword>
<gene>
    <name evidence="2" type="ORF">GCM10023091_14090</name>
</gene>